<sequence length="160" mass="17614">MTRKKKTRKTGPLAPSKAPKANLQRAASEQTKHKGKGKKPGSRFNVASQAASQGASQSTASNDPRHGSKKPIQLVSSKPAPLEAEAATATFDRKAAERELQQLENDHRLQGLLEAMEEGEELTRDDLAYVDTCTARFEQLAEQLGIDLEDDEIWEDEEDD</sequence>
<feature type="region of interest" description="Disordered" evidence="3">
    <location>
        <begin position="1"/>
        <end position="84"/>
    </location>
</feature>
<feature type="compositionally biased region" description="Low complexity" evidence="3">
    <location>
        <begin position="47"/>
        <end position="61"/>
    </location>
</feature>
<comment type="caution">
    <text evidence="4">The sequence shown here is derived from an EMBL/GenBank/DDBJ whole genome shotgun (WGS) entry which is preliminary data.</text>
</comment>
<evidence type="ECO:0008006" key="6">
    <source>
        <dbReference type="Google" id="ProtNLM"/>
    </source>
</evidence>
<name>A0A432ZAL6_9GAMM</name>
<evidence type="ECO:0000313" key="4">
    <source>
        <dbReference type="EMBL" id="RUO74985.1"/>
    </source>
</evidence>
<evidence type="ECO:0000313" key="5">
    <source>
        <dbReference type="Proteomes" id="UP000287022"/>
    </source>
</evidence>
<evidence type="ECO:0000256" key="2">
    <source>
        <dbReference type="ARBA" id="ARBA00022517"/>
    </source>
</evidence>
<dbReference type="EMBL" id="PIQE01000001">
    <property type="protein sequence ID" value="RUO74985.1"/>
    <property type="molecule type" value="Genomic_DNA"/>
</dbReference>
<keyword evidence="5" id="KW-1185">Reference proteome</keyword>
<evidence type="ECO:0000256" key="3">
    <source>
        <dbReference type="SAM" id="MobiDB-lite"/>
    </source>
</evidence>
<dbReference type="GO" id="GO:0005096">
    <property type="term" value="F:GTPase activator activity"/>
    <property type="evidence" value="ECO:0007669"/>
    <property type="project" value="UniProtKB-KW"/>
</dbReference>
<dbReference type="NCBIfam" id="NF003560">
    <property type="entry name" value="PRK05244.1-1"/>
    <property type="match status" value="1"/>
</dbReference>
<gene>
    <name evidence="4" type="ORF">CWI80_06565</name>
</gene>
<dbReference type="AlphaFoldDB" id="A0A432ZAL6"/>
<proteinExistence type="predicted"/>
<evidence type="ECO:0000256" key="1">
    <source>
        <dbReference type="ARBA" id="ARBA00022468"/>
    </source>
</evidence>
<dbReference type="STRING" id="1122124.GCA_000423165_00101"/>
<dbReference type="RefSeq" id="WP_026861196.1">
    <property type="nucleotide sequence ID" value="NZ_JAHVIQ010000001.1"/>
</dbReference>
<dbReference type="Pfam" id="PF04220">
    <property type="entry name" value="YihI"/>
    <property type="match status" value="1"/>
</dbReference>
<keyword evidence="1" id="KW-0343">GTPase activation</keyword>
<dbReference type="GO" id="GO:0042254">
    <property type="term" value="P:ribosome biogenesis"/>
    <property type="evidence" value="ECO:0007669"/>
    <property type="project" value="UniProtKB-KW"/>
</dbReference>
<protein>
    <recommendedName>
        <fullName evidence="6">Der GTPase-activating protein YihI</fullName>
    </recommendedName>
</protein>
<dbReference type="InterPro" id="IPR007336">
    <property type="entry name" value="YihI"/>
</dbReference>
<reference evidence="5" key="1">
    <citation type="journal article" date="2018" name="Front. Microbiol.">
        <title>Genome-Based Analysis Reveals the Taxonomy and Diversity of the Family Idiomarinaceae.</title>
        <authorList>
            <person name="Liu Y."/>
            <person name="Lai Q."/>
            <person name="Shao Z."/>
        </authorList>
    </citation>
    <scope>NUCLEOTIDE SEQUENCE [LARGE SCALE GENOMIC DNA]</scope>
    <source>
        <strain evidence="5">c121</strain>
    </source>
</reference>
<organism evidence="4 5">
    <name type="scientific">Pseudidiomarina sediminum</name>
    <dbReference type="NCBI Taxonomy" id="431675"/>
    <lineage>
        <taxon>Bacteria</taxon>
        <taxon>Pseudomonadati</taxon>
        <taxon>Pseudomonadota</taxon>
        <taxon>Gammaproteobacteria</taxon>
        <taxon>Alteromonadales</taxon>
        <taxon>Idiomarinaceae</taxon>
        <taxon>Pseudidiomarina</taxon>
    </lineage>
</organism>
<keyword evidence="2" id="KW-0690">Ribosome biogenesis</keyword>
<dbReference type="Proteomes" id="UP000287022">
    <property type="component" value="Unassembled WGS sequence"/>
</dbReference>
<accession>A0A432ZAL6</accession>